<dbReference type="GO" id="GO:0005524">
    <property type="term" value="F:ATP binding"/>
    <property type="evidence" value="ECO:0007669"/>
    <property type="project" value="UniProtKB-KW"/>
</dbReference>
<dbReference type="RefSeq" id="WP_138856084.1">
    <property type="nucleotide sequence ID" value="NZ_CP040709.1"/>
</dbReference>
<dbReference type="InterPro" id="IPR027417">
    <property type="entry name" value="P-loop_NTPase"/>
</dbReference>
<reference evidence="8 9" key="1">
    <citation type="submission" date="2020-08" db="EMBL/GenBank/DDBJ databases">
        <title>Genomic Encyclopedia of Type Strains, Phase IV (KMG-IV): sequencing the most valuable type-strain genomes for metagenomic binning, comparative biology and taxonomic classification.</title>
        <authorList>
            <person name="Goeker M."/>
        </authorList>
    </citation>
    <scope>NUCLEOTIDE SEQUENCE [LARGE SCALE GENOMIC DNA]</scope>
    <source>
        <strain evidence="8 9">DSM 23958</strain>
    </source>
</reference>
<dbReference type="SUPFAM" id="SSF52540">
    <property type="entry name" value="P-loop containing nucleoside triphosphate hydrolases"/>
    <property type="match status" value="1"/>
</dbReference>
<dbReference type="Pfam" id="PF00005">
    <property type="entry name" value="ABC_tran"/>
    <property type="match status" value="1"/>
</dbReference>
<dbReference type="InterPro" id="IPR052156">
    <property type="entry name" value="BCAA_Transport_ATP-bd_LivF"/>
</dbReference>
<dbReference type="PANTHER" id="PTHR43820">
    <property type="entry name" value="HIGH-AFFINITY BRANCHED-CHAIN AMINO ACID TRANSPORT ATP-BINDING PROTEIN LIVF"/>
    <property type="match status" value="1"/>
</dbReference>
<evidence type="ECO:0000256" key="2">
    <source>
        <dbReference type="ARBA" id="ARBA00022448"/>
    </source>
</evidence>
<dbReference type="GO" id="GO:0015807">
    <property type="term" value="P:L-amino acid transport"/>
    <property type="evidence" value="ECO:0007669"/>
    <property type="project" value="TreeGrafter"/>
</dbReference>
<protein>
    <submittedName>
        <fullName evidence="8">Branched-chain amino acid transport system ATP-binding protein</fullName>
    </submittedName>
</protein>
<evidence type="ECO:0000256" key="6">
    <source>
        <dbReference type="ARBA" id="ARBA00022970"/>
    </source>
</evidence>
<keyword evidence="5 8" id="KW-0067">ATP-binding</keyword>
<keyword evidence="3" id="KW-1003">Cell membrane</keyword>
<dbReference type="Proteomes" id="UP000554837">
    <property type="component" value="Unassembled WGS sequence"/>
</dbReference>
<keyword evidence="9" id="KW-1185">Reference proteome</keyword>
<dbReference type="CDD" id="cd03224">
    <property type="entry name" value="ABC_TM1139_LivF_branched"/>
    <property type="match status" value="1"/>
</dbReference>
<dbReference type="InterPro" id="IPR017871">
    <property type="entry name" value="ABC_transporter-like_CS"/>
</dbReference>
<dbReference type="Gene3D" id="3.40.50.300">
    <property type="entry name" value="P-loop containing nucleotide triphosphate hydrolases"/>
    <property type="match status" value="1"/>
</dbReference>
<keyword evidence="2" id="KW-0813">Transport</keyword>
<evidence type="ECO:0000256" key="5">
    <source>
        <dbReference type="ARBA" id="ARBA00022840"/>
    </source>
</evidence>
<proteinExistence type="inferred from homology"/>
<dbReference type="OrthoDB" id="9776369at2"/>
<comment type="similarity">
    <text evidence="1">Belongs to the ABC transporter superfamily.</text>
</comment>
<accession>A0A840S5B8</accession>
<name>A0A840S5B8_9BURK</name>
<dbReference type="EMBL" id="JACHHO010000002">
    <property type="protein sequence ID" value="MBB5204216.1"/>
    <property type="molecule type" value="Genomic_DNA"/>
</dbReference>
<dbReference type="PROSITE" id="PS50893">
    <property type="entry name" value="ABC_TRANSPORTER_2"/>
    <property type="match status" value="1"/>
</dbReference>
<keyword evidence="3" id="KW-0472">Membrane</keyword>
<dbReference type="PROSITE" id="PS00211">
    <property type="entry name" value="ABC_TRANSPORTER_1"/>
    <property type="match status" value="1"/>
</dbReference>
<dbReference type="GO" id="GO:0016887">
    <property type="term" value="F:ATP hydrolysis activity"/>
    <property type="evidence" value="ECO:0007669"/>
    <property type="project" value="InterPro"/>
</dbReference>
<dbReference type="SMART" id="SM00382">
    <property type="entry name" value="AAA"/>
    <property type="match status" value="1"/>
</dbReference>
<dbReference type="GO" id="GO:0015658">
    <property type="term" value="F:branched-chain amino acid transmembrane transporter activity"/>
    <property type="evidence" value="ECO:0007669"/>
    <property type="project" value="TreeGrafter"/>
</dbReference>
<dbReference type="InterPro" id="IPR003593">
    <property type="entry name" value="AAA+_ATPase"/>
</dbReference>
<evidence type="ECO:0000313" key="8">
    <source>
        <dbReference type="EMBL" id="MBB5204216.1"/>
    </source>
</evidence>
<evidence type="ECO:0000256" key="1">
    <source>
        <dbReference type="ARBA" id="ARBA00005417"/>
    </source>
</evidence>
<comment type="caution">
    <text evidence="8">The sequence shown here is derived from an EMBL/GenBank/DDBJ whole genome shotgun (WGS) entry which is preliminary data.</text>
</comment>
<feature type="domain" description="ABC transporter" evidence="7">
    <location>
        <begin position="4"/>
        <end position="237"/>
    </location>
</feature>
<evidence type="ECO:0000256" key="3">
    <source>
        <dbReference type="ARBA" id="ARBA00022475"/>
    </source>
</evidence>
<gene>
    <name evidence="8" type="ORF">HNQ51_001530</name>
</gene>
<evidence type="ECO:0000259" key="7">
    <source>
        <dbReference type="PROSITE" id="PS50893"/>
    </source>
</evidence>
<organism evidence="8 9">
    <name type="scientific">Inhella inkyongensis</name>
    <dbReference type="NCBI Taxonomy" id="392593"/>
    <lineage>
        <taxon>Bacteria</taxon>
        <taxon>Pseudomonadati</taxon>
        <taxon>Pseudomonadota</taxon>
        <taxon>Betaproteobacteria</taxon>
        <taxon>Burkholderiales</taxon>
        <taxon>Sphaerotilaceae</taxon>
        <taxon>Inhella</taxon>
    </lineage>
</organism>
<dbReference type="AlphaFoldDB" id="A0A840S5B8"/>
<evidence type="ECO:0000256" key="4">
    <source>
        <dbReference type="ARBA" id="ARBA00022741"/>
    </source>
</evidence>
<keyword evidence="6" id="KW-0029">Amino-acid transport</keyword>
<keyword evidence="4" id="KW-0547">Nucleotide-binding</keyword>
<sequence>MTVLDVQNLEAVYGPIKALRGVSLQVAQGQIVTVLGPNGAGKTTLLKTLSGLLDPRRGTVLLEGQAIGGQDPVDIVRRGLVQVPEGREVFPLLTVRQNLLMGAYTRRDRDAVARDLEQAHAYFPILKERADQPAGLLSGGQQQMLAIARALMAAPRMLMLDEPSLGLSPKLTQEIFAIIRRINQERGTPILLVEQNAHLALHLADQAYILENGRVVLEGPCESLRQRPDIQEFYLGVHDAGSRGERRWKRRKGWH</sequence>
<dbReference type="InterPro" id="IPR003439">
    <property type="entry name" value="ABC_transporter-like_ATP-bd"/>
</dbReference>
<evidence type="ECO:0000313" key="9">
    <source>
        <dbReference type="Proteomes" id="UP000554837"/>
    </source>
</evidence>
<dbReference type="PANTHER" id="PTHR43820:SF8">
    <property type="entry name" value="ABC TRANSPORTER SUBSTRATE-BINDING PROTEIN"/>
    <property type="match status" value="1"/>
</dbReference>